<dbReference type="RefSeq" id="WP_147665398.1">
    <property type="nucleotide sequence ID" value="NZ_VDUW01000001.1"/>
</dbReference>
<proteinExistence type="predicted"/>
<gene>
    <name evidence="2" type="ORF">FHP05_01490</name>
</gene>
<dbReference type="AlphaFoldDB" id="A0A5C8P2P4"/>
<dbReference type="Gene3D" id="3.30.1230.10">
    <property type="entry name" value="YlxR-like"/>
    <property type="match status" value="1"/>
</dbReference>
<dbReference type="PANTHER" id="PTHR34215">
    <property type="entry name" value="BLL0784 PROTEIN"/>
    <property type="match status" value="1"/>
</dbReference>
<keyword evidence="3" id="KW-1185">Reference proteome</keyword>
<protein>
    <submittedName>
        <fullName evidence="2">YlxR family protein</fullName>
    </submittedName>
</protein>
<dbReference type="InterPro" id="IPR037465">
    <property type="entry name" value="YlxR"/>
</dbReference>
<evidence type="ECO:0000259" key="1">
    <source>
        <dbReference type="Pfam" id="PF04296"/>
    </source>
</evidence>
<dbReference type="Proteomes" id="UP000321574">
    <property type="component" value="Unassembled WGS sequence"/>
</dbReference>
<dbReference type="EMBL" id="VDUW01000001">
    <property type="protein sequence ID" value="TXL67718.1"/>
    <property type="molecule type" value="Genomic_DNA"/>
</dbReference>
<accession>A0A5C8P2P4</accession>
<dbReference type="Pfam" id="PF04296">
    <property type="entry name" value="YlxR"/>
    <property type="match status" value="1"/>
</dbReference>
<dbReference type="InterPro" id="IPR035931">
    <property type="entry name" value="YlxR-like_sf"/>
</dbReference>
<dbReference type="SUPFAM" id="SSF64376">
    <property type="entry name" value="YlxR-like"/>
    <property type="match status" value="1"/>
</dbReference>
<comment type="caution">
    <text evidence="2">The sequence shown here is derived from an EMBL/GenBank/DDBJ whole genome shotgun (WGS) entry which is preliminary data.</text>
</comment>
<evidence type="ECO:0000313" key="3">
    <source>
        <dbReference type="Proteomes" id="UP000321574"/>
    </source>
</evidence>
<dbReference type="OrthoDB" id="9813251at2"/>
<evidence type="ECO:0000313" key="2">
    <source>
        <dbReference type="EMBL" id="TXL67718.1"/>
    </source>
</evidence>
<dbReference type="NCBIfam" id="NF047356">
    <property type="entry name" value="RNA_bind_RnpM"/>
    <property type="match status" value="1"/>
</dbReference>
<dbReference type="PANTHER" id="PTHR34215:SF1">
    <property type="entry name" value="YLXR DOMAIN-CONTAINING PROTEIN"/>
    <property type="match status" value="1"/>
</dbReference>
<dbReference type="InterPro" id="IPR007393">
    <property type="entry name" value="YlxR_dom"/>
</dbReference>
<dbReference type="CDD" id="cd00279">
    <property type="entry name" value="YlxR"/>
    <property type="match status" value="1"/>
</dbReference>
<sequence length="91" mass="10538">MVKKRKIPLRKCVITAEMKPKKEMIRIVRDKEGNVSVDLTGKKNGRGAYISRDISVIKEAEKTEILKRHLQTNIDSTIYDQLKQLVDENDK</sequence>
<name>A0A5C8P2P4_9BACI</name>
<reference evidence="2 3" key="1">
    <citation type="submission" date="2019-06" db="EMBL/GenBank/DDBJ databases">
        <title>Cerasibacillus sp. nov., isolated from maize field.</title>
        <authorList>
            <person name="Lin S.-Y."/>
            <person name="Tsai C.-F."/>
            <person name="Young C.-C."/>
        </authorList>
    </citation>
    <scope>NUCLEOTIDE SEQUENCE [LARGE SCALE GENOMIC DNA]</scope>
    <source>
        <strain evidence="2 3">CC-CFT480</strain>
    </source>
</reference>
<feature type="domain" description="YlxR" evidence="1">
    <location>
        <begin position="10"/>
        <end position="84"/>
    </location>
</feature>
<organism evidence="2 3">
    <name type="scientific">Cerasibacillus terrae</name>
    <dbReference type="NCBI Taxonomy" id="2498845"/>
    <lineage>
        <taxon>Bacteria</taxon>
        <taxon>Bacillati</taxon>
        <taxon>Bacillota</taxon>
        <taxon>Bacilli</taxon>
        <taxon>Bacillales</taxon>
        <taxon>Bacillaceae</taxon>
        <taxon>Cerasibacillus</taxon>
    </lineage>
</organism>